<keyword evidence="1" id="KW-0479">Metal-binding</keyword>
<reference evidence="9" key="1">
    <citation type="submission" date="2025-08" db="UniProtKB">
        <authorList>
            <consortium name="RefSeq"/>
        </authorList>
    </citation>
    <scope>IDENTIFICATION</scope>
</reference>
<name>A0ABM1E8F9_PRICU</name>
<keyword evidence="2 5" id="KW-0863">Zinc-finger</keyword>
<feature type="compositionally biased region" description="Acidic residues" evidence="6">
    <location>
        <begin position="236"/>
        <end position="245"/>
    </location>
</feature>
<evidence type="ECO:0000256" key="6">
    <source>
        <dbReference type="SAM" id="MobiDB-lite"/>
    </source>
</evidence>
<feature type="region of interest" description="Disordered" evidence="6">
    <location>
        <begin position="94"/>
        <end position="122"/>
    </location>
</feature>
<protein>
    <submittedName>
        <fullName evidence="9">THAP domain-containing protein 10-like</fullName>
    </submittedName>
</protein>
<dbReference type="GeneID" id="106809790"/>
<keyword evidence="3" id="KW-0862">Zinc</keyword>
<evidence type="ECO:0000313" key="8">
    <source>
        <dbReference type="Proteomes" id="UP000695022"/>
    </source>
</evidence>
<evidence type="ECO:0000256" key="5">
    <source>
        <dbReference type="PROSITE-ProRule" id="PRU00309"/>
    </source>
</evidence>
<dbReference type="Proteomes" id="UP000695022">
    <property type="component" value="Unplaced"/>
</dbReference>
<dbReference type="SUPFAM" id="SSF57716">
    <property type="entry name" value="Glucocorticoid receptor-like (DNA-binding domain)"/>
    <property type="match status" value="1"/>
</dbReference>
<dbReference type="RefSeq" id="XP_014668480.1">
    <property type="nucleotide sequence ID" value="XM_014812994.1"/>
</dbReference>
<feature type="region of interest" description="Disordered" evidence="6">
    <location>
        <begin position="236"/>
        <end position="263"/>
    </location>
</feature>
<evidence type="ECO:0000256" key="1">
    <source>
        <dbReference type="ARBA" id="ARBA00022723"/>
    </source>
</evidence>
<dbReference type="PANTHER" id="PTHR46600:SF11">
    <property type="entry name" value="THAP DOMAIN-CONTAINING PROTEIN 10"/>
    <property type="match status" value="1"/>
</dbReference>
<feature type="domain" description="THAP-type" evidence="7">
    <location>
        <begin position="1"/>
        <end position="97"/>
    </location>
</feature>
<dbReference type="InterPro" id="IPR006612">
    <property type="entry name" value="THAP_Znf"/>
</dbReference>
<dbReference type="Pfam" id="PF05485">
    <property type="entry name" value="THAP"/>
    <property type="match status" value="1"/>
</dbReference>
<evidence type="ECO:0000256" key="4">
    <source>
        <dbReference type="ARBA" id="ARBA00023125"/>
    </source>
</evidence>
<dbReference type="InterPro" id="IPR026516">
    <property type="entry name" value="THAP1/10"/>
</dbReference>
<proteinExistence type="predicted"/>
<accession>A0ABM1E8F9</accession>
<keyword evidence="4 5" id="KW-0238">DNA-binding</keyword>
<keyword evidence="8" id="KW-1185">Reference proteome</keyword>
<evidence type="ECO:0000256" key="2">
    <source>
        <dbReference type="ARBA" id="ARBA00022771"/>
    </source>
</evidence>
<evidence type="ECO:0000259" key="7">
    <source>
        <dbReference type="PROSITE" id="PS50950"/>
    </source>
</evidence>
<feature type="compositionally biased region" description="Basic and acidic residues" evidence="6">
    <location>
        <begin position="101"/>
        <end position="112"/>
    </location>
</feature>
<evidence type="ECO:0000256" key="3">
    <source>
        <dbReference type="ARBA" id="ARBA00022833"/>
    </source>
</evidence>
<dbReference type="PANTHER" id="PTHR46600">
    <property type="entry name" value="THAP DOMAIN-CONTAINING"/>
    <property type="match status" value="1"/>
</dbReference>
<sequence length="263" mass="29300">MPMRCVAYGCSNISDRNISLFSWPTDKGLSRLWTKAVRRRRLDFKEPRPSLKARPCVCSAHFKPEDLDPSRERQFSYGLISKLKRRLLLPGSVPSIFPRPDSSRTETGDHSMRPPQKRSRFGAFEKRERQRVINELMDPYGHGTSTSATAVTATDTADLADSSTVASRSFVCQVGIKPHVRSKHTQASFGNSPVETCDIGVQTDETERVSTYVATKSVASQTCNLAVPATLRDDDDSDIEMELPDTSEIAPDWHCSSDSDVET</sequence>
<dbReference type="PROSITE" id="PS50950">
    <property type="entry name" value="ZF_THAP"/>
    <property type="match status" value="1"/>
</dbReference>
<dbReference type="SMART" id="SM00692">
    <property type="entry name" value="DM3"/>
    <property type="match status" value="1"/>
</dbReference>
<dbReference type="SMART" id="SM00980">
    <property type="entry name" value="THAP"/>
    <property type="match status" value="1"/>
</dbReference>
<evidence type="ECO:0000313" key="9">
    <source>
        <dbReference type="RefSeq" id="XP_014668480.1"/>
    </source>
</evidence>
<organism evidence="8 9">
    <name type="scientific">Priapulus caudatus</name>
    <name type="common">Priapulid worm</name>
    <dbReference type="NCBI Taxonomy" id="37621"/>
    <lineage>
        <taxon>Eukaryota</taxon>
        <taxon>Metazoa</taxon>
        <taxon>Ecdysozoa</taxon>
        <taxon>Scalidophora</taxon>
        <taxon>Priapulida</taxon>
        <taxon>Priapulimorpha</taxon>
        <taxon>Priapulimorphida</taxon>
        <taxon>Priapulidae</taxon>
        <taxon>Priapulus</taxon>
    </lineage>
</organism>
<gene>
    <name evidence="9" type="primary">LOC106809790</name>
</gene>